<dbReference type="InterPro" id="IPR004447">
    <property type="entry name" value="Peptidase_S41A"/>
</dbReference>
<dbReference type="NCBIfam" id="TIGR00225">
    <property type="entry name" value="prc"/>
    <property type="match status" value="1"/>
</dbReference>
<evidence type="ECO:0000256" key="3">
    <source>
        <dbReference type="ARBA" id="ARBA00022801"/>
    </source>
</evidence>
<feature type="region of interest" description="Disordered" evidence="5">
    <location>
        <begin position="189"/>
        <end position="217"/>
    </location>
</feature>
<accession>A0A7S1JV23</accession>
<dbReference type="InterPro" id="IPR001478">
    <property type="entry name" value="PDZ"/>
</dbReference>
<feature type="chain" id="PRO_5030624921" description="PDZ domain-containing protein" evidence="6">
    <location>
        <begin position="20"/>
        <end position="476"/>
    </location>
</feature>
<feature type="signal peptide" evidence="6">
    <location>
        <begin position="1"/>
        <end position="19"/>
    </location>
</feature>
<dbReference type="PROSITE" id="PS50106">
    <property type="entry name" value="PDZ"/>
    <property type="match status" value="1"/>
</dbReference>
<gene>
    <name evidence="8" type="ORF">VBRA1451_LOCUS9769</name>
</gene>
<dbReference type="PANTHER" id="PTHR32060:SF7">
    <property type="entry name" value="CARBOXYL-TERMINAL-PROCESSING PEPTIDASE 2, CHLOROPLASTIC"/>
    <property type="match status" value="1"/>
</dbReference>
<dbReference type="SMART" id="SM00228">
    <property type="entry name" value="PDZ"/>
    <property type="match status" value="1"/>
</dbReference>
<dbReference type="GO" id="GO:0006508">
    <property type="term" value="P:proteolysis"/>
    <property type="evidence" value="ECO:0007669"/>
    <property type="project" value="UniProtKB-KW"/>
</dbReference>
<sequence length="476" mass="50787">MKPLTDGLLFLLVLSLSNAFQRPAPINALTTRLQRQSLMPSRAPPPPSIPQNISRRRADDEILHGNSWDGAVRWMWSGLMMPLLLAMVMVGAPLDADAKLSAEQKIVAEAWRVTDRLFYDRSFNSKDWFALRQKYVRDTSYASRDEAYSAINSLLLQLDDKYTKFLTPDRYSAALNTFSDRAAGIGASVKASSPSSPSAADPPQLTLSSVPPSSPAGRAGLKAGDILVSINGESAKDVKEAEGMLKGPIGSTVLVRVREGAAGDERAVRIVREEGQAGELTCSVETKNGRKVGVMRIARFSENMGQELRSALDSFERDRVQGLVVDIRQNKGGSLTGGIEAARLFLPSGKTVVSVASNRGAKTDYASVQDGPAVKQPLVVLVDGLTASAAEVFAAAIKDNGRGVLVGEKTYGKGVVQTLQPLQNGAAGALAVTTARYETPSQTNIDGKGIEPDESITCPPESAAISCVPAKAFERS</sequence>
<dbReference type="Gene3D" id="3.90.226.10">
    <property type="entry name" value="2-enoyl-CoA Hydratase, Chain A, domain 1"/>
    <property type="match status" value="1"/>
</dbReference>
<feature type="compositionally biased region" description="Low complexity" evidence="5">
    <location>
        <begin position="189"/>
        <end position="203"/>
    </location>
</feature>
<dbReference type="InterPro" id="IPR005151">
    <property type="entry name" value="Tail-specific_protease"/>
</dbReference>
<evidence type="ECO:0000313" key="8">
    <source>
        <dbReference type="EMBL" id="CAD9054704.1"/>
    </source>
</evidence>
<protein>
    <recommendedName>
        <fullName evidence="7">PDZ domain-containing protein</fullName>
    </recommendedName>
</protein>
<keyword evidence="4" id="KW-0720">Serine protease</keyword>
<dbReference type="PANTHER" id="PTHR32060">
    <property type="entry name" value="TAIL-SPECIFIC PROTEASE"/>
    <property type="match status" value="1"/>
</dbReference>
<dbReference type="CDD" id="cd07560">
    <property type="entry name" value="Peptidase_S41_CPP"/>
    <property type="match status" value="1"/>
</dbReference>
<keyword evidence="6" id="KW-0732">Signal</keyword>
<dbReference type="GO" id="GO:0004175">
    <property type="term" value="F:endopeptidase activity"/>
    <property type="evidence" value="ECO:0007669"/>
    <property type="project" value="TreeGrafter"/>
</dbReference>
<evidence type="ECO:0000256" key="1">
    <source>
        <dbReference type="ARBA" id="ARBA00009179"/>
    </source>
</evidence>
<proteinExistence type="inferred from homology"/>
<dbReference type="EMBL" id="HBGB01016802">
    <property type="protein sequence ID" value="CAD9054704.1"/>
    <property type="molecule type" value="Transcribed_RNA"/>
</dbReference>
<feature type="domain" description="PDZ" evidence="7">
    <location>
        <begin position="172"/>
        <end position="260"/>
    </location>
</feature>
<dbReference type="SUPFAM" id="SSF50156">
    <property type="entry name" value="PDZ domain-like"/>
    <property type="match status" value="1"/>
</dbReference>
<dbReference type="SUPFAM" id="SSF52096">
    <property type="entry name" value="ClpP/crotonase"/>
    <property type="match status" value="1"/>
</dbReference>
<dbReference type="GO" id="GO:0008236">
    <property type="term" value="F:serine-type peptidase activity"/>
    <property type="evidence" value="ECO:0007669"/>
    <property type="project" value="UniProtKB-KW"/>
</dbReference>
<dbReference type="Gene3D" id="3.30.750.44">
    <property type="match status" value="1"/>
</dbReference>
<comment type="similarity">
    <text evidence="1">Belongs to the peptidase S41A family.</text>
</comment>
<evidence type="ECO:0000256" key="4">
    <source>
        <dbReference type="ARBA" id="ARBA00022825"/>
    </source>
</evidence>
<keyword evidence="3" id="KW-0378">Hydrolase</keyword>
<evidence type="ECO:0000256" key="2">
    <source>
        <dbReference type="ARBA" id="ARBA00022670"/>
    </source>
</evidence>
<dbReference type="Pfam" id="PF17820">
    <property type="entry name" value="PDZ_6"/>
    <property type="match status" value="1"/>
</dbReference>
<dbReference type="SMART" id="SM00245">
    <property type="entry name" value="TSPc"/>
    <property type="match status" value="1"/>
</dbReference>
<organism evidence="8">
    <name type="scientific">Vitrella brassicaformis</name>
    <dbReference type="NCBI Taxonomy" id="1169539"/>
    <lineage>
        <taxon>Eukaryota</taxon>
        <taxon>Sar</taxon>
        <taxon>Alveolata</taxon>
        <taxon>Colpodellida</taxon>
        <taxon>Vitrellaceae</taxon>
        <taxon>Vitrella</taxon>
    </lineage>
</organism>
<name>A0A7S1JV23_9ALVE</name>
<dbReference type="InterPro" id="IPR041489">
    <property type="entry name" value="PDZ_6"/>
</dbReference>
<dbReference type="Gene3D" id="2.30.42.10">
    <property type="match status" value="1"/>
</dbReference>
<dbReference type="InterPro" id="IPR029045">
    <property type="entry name" value="ClpP/crotonase-like_dom_sf"/>
</dbReference>
<keyword evidence="2" id="KW-0645">Protease</keyword>
<dbReference type="AlphaFoldDB" id="A0A7S1JV23"/>
<reference evidence="8" key="1">
    <citation type="submission" date="2021-01" db="EMBL/GenBank/DDBJ databases">
        <authorList>
            <person name="Corre E."/>
            <person name="Pelletier E."/>
            <person name="Niang G."/>
            <person name="Scheremetjew M."/>
            <person name="Finn R."/>
            <person name="Kale V."/>
            <person name="Holt S."/>
            <person name="Cochrane G."/>
            <person name="Meng A."/>
            <person name="Brown T."/>
            <person name="Cohen L."/>
        </authorList>
    </citation>
    <scope>NUCLEOTIDE SEQUENCE</scope>
    <source>
        <strain evidence="8">CCMP3346</strain>
    </source>
</reference>
<evidence type="ECO:0000259" key="7">
    <source>
        <dbReference type="PROSITE" id="PS50106"/>
    </source>
</evidence>
<dbReference type="InterPro" id="IPR036034">
    <property type="entry name" value="PDZ_sf"/>
</dbReference>
<evidence type="ECO:0000256" key="5">
    <source>
        <dbReference type="SAM" id="MobiDB-lite"/>
    </source>
</evidence>
<dbReference type="Pfam" id="PF03572">
    <property type="entry name" value="Peptidase_S41"/>
    <property type="match status" value="1"/>
</dbReference>
<evidence type="ECO:0000256" key="6">
    <source>
        <dbReference type="SAM" id="SignalP"/>
    </source>
</evidence>